<feature type="signal peptide" evidence="6">
    <location>
        <begin position="1"/>
        <end position="20"/>
    </location>
</feature>
<dbReference type="GO" id="GO:0015165">
    <property type="term" value="F:pyrimidine nucleotide-sugar transmembrane transporter activity"/>
    <property type="evidence" value="ECO:0007669"/>
    <property type="project" value="InterPro"/>
</dbReference>
<dbReference type="Pfam" id="PF04142">
    <property type="entry name" value="Nuc_sug_transp"/>
    <property type="match status" value="1"/>
</dbReference>
<dbReference type="Proteomes" id="UP001153678">
    <property type="component" value="Unassembled WGS sequence"/>
</dbReference>
<dbReference type="AlphaFoldDB" id="A0A9W4WP52"/>
<dbReference type="InterPro" id="IPR007271">
    <property type="entry name" value="Nuc_sug_transpt"/>
</dbReference>
<evidence type="ECO:0000256" key="3">
    <source>
        <dbReference type="ARBA" id="ARBA00022989"/>
    </source>
</evidence>
<dbReference type="NCBIfam" id="TIGR00803">
    <property type="entry name" value="nst"/>
    <property type="match status" value="1"/>
</dbReference>
<feature type="transmembrane region" description="Helical" evidence="5">
    <location>
        <begin position="308"/>
        <end position="329"/>
    </location>
</feature>
<feature type="transmembrane region" description="Helical" evidence="5">
    <location>
        <begin position="256"/>
        <end position="277"/>
    </location>
</feature>
<organism evidence="7 8">
    <name type="scientific">Funneliformis geosporum</name>
    <dbReference type="NCBI Taxonomy" id="1117311"/>
    <lineage>
        <taxon>Eukaryota</taxon>
        <taxon>Fungi</taxon>
        <taxon>Fungi incertae sedis</taxon>
        <taxon>Mucoromycota</taxon>
        <taxon>Glomeromycotina</taxon>
        <taxon>Glomeromycetes</taxon>
        <taxon>Glomerales</taxon>
        <taxon>Glomeraceae</taxon>
        <taxon>Funneliformis</taxon>
    </lineage>
</organism>
<evidence type="ECO:0000313" key="7">
    <source>
        <dbReference type="EMBL" id="CAI2168456.1"/>
    </source>
</evidence>
<accession>A0A9W4WP52</accession>
<feature type="transmembrane region" description="Helical" evidence="5">
    <location>
        <begin position="36"/>
        <end position="57"/>
    </location>
</feature>
<dbReference type="OrthoDB" id="408493at2759"/>
<dbReference type="PIRSF" id="PIRSF005799">
    <property type="entry name" value="UDP-gal_transpt"/>
    <property type="match status" value="1"/>
</dbReference>
<name>A0A9W4WP52_9GLOM</name>
<keyword evidence="3 5" id="KW-1133">Transmembrane helix</keyword>
<keyword evidence="8" id="KW-1185">Reference proteome</keyword>
<dbReference type="EMBL" id="CAMKVN010000487">
    <property type="protein sequence ID" value="CAI2168456.1"/>
    <property type="molecule type" value="Genomic_DNA"/>
</dbReference>
<feature type="chain" id="PRO_5040853945" evidence="6">
    <location>
        <begin position="21"/>
        <end position="360"/>
    </location>
</feature>
<evidence type="ECO:0000256" key="6">
    <source>
        <dbReference type="SAM" id="SignalP"/>
    </source>
</evidence>
<feature type="transmembrane region" description="Helical" evidence="5">
    <location>
        <begin position="226"/>
        <end position="244"/>
    </location>
</feature>
<sequence length="360" mass="40308">MNSSTILLSFLLCMFNASESLFVGIANLKQETKPNSAKIVFLVELFKMIISMILFSIELGCFSRGMTYETSPSRFRKSKSIINLTPFFQSLKSAFANEATLLFGIPAMAYFINNNLIFIILSLMNPPTFTILSNLKILTTGLFSYVFLNRILSTTQWVSLILLFFGTTIAQVQFSTEGEFEFTSSSLGFPLIIIFSSISAGASVYTEYVMKDKLGHESIHLQNVKLYLFGVLLNGSVYFTHSFPTDEGFFTTLYPIHYAIVITACSLGLITSAIIKYSGSITKVYASSLAMFFSSFVCYFTLEFLPTINFFLGGLICLLAVNLYSISGLDDHNLRMNKSGLRNEDLEESNFEKKMLIKNV</sequence>
<feature type="transmembrane region" description="Helical" evidence="5">
    <location>
        <begin position="187"/>
        <end position="205"/>
    </location>
</feature>
<gene>
    <name evidence="7" type="ORF">FWILDA_LOCUS3590</name>
</gene>
<dbReference type="SUPFAM" id="SSF103481">
    <property type="entry name" value="Multidrug resistance efflux transporter EmrE"/>
    <property type="match status" value="1"/>
</dbReference>
<evidence type="ECO:0000256" key="1">
    <source>
        <dbReference type="ARBA" id="ARBA00004141"/>
    </source>
</evidence>
<dbReference type="InterPro" id="IPR037185">
    <property type="entry name" value="EmrE-like"/>
</dbReference>
<dbReference type="GO" id="GO:0000139">
    <property type="term" value="C:Golgi membrane"/>
    <property type="evidence" value="ECO:0007669"/>
    <property type="project" value="InterPro"/>
</dbReference>
<feature type="transmembrane region" description="Helical" evidence="5">
    <location>
        <begin position="284"/>
        <end position="302"/>
    </location>
</feature>
<dbReference type="PANTHER" id="PTHR10231">
    <property type="entry name" value="NUCLEOTIDE-SUGAR TRANSMEMBRANE TRANSPORTER"/>
    <property type="match status" value="1"/>
</dbReference>
<keyword evidence="4 5" id="KW-0472">Membrane</keyword>
<feature type="transmembrane region" description="Helical" evidence="5">
    <location>
        <begin position="157"/>
        <end position="175"/>
    </location>
</feature>
<reference evidence="7" key="1">
    <citation type="submission" date="2022-08" db="EMBL/GenBank/DDBJ databases">
        <authorList>
            <person name="Kallberg Y."/>
            <person name="Tangrot J."/>
            <person name="Rosling A."/>
        </authorList>
    </citation>
    <scope>NUCLEOTIDE SEQUENCE</scope>
    <source>
        <strain evidence="7">Wild A</strain>
    </source>
</reference>
<keyword evidence="2 5" id="KW-0812">Transmembrane</keyword>
<protein>
    <submittedName>
        <fullName evidence="7">8150_t:CDS:1</fullName>
    </submittedName>
</protein>
<keyword evidence="6" id="KW-0732">Signal</keyword>
<comment type="subcellular location">
    <subcellularLocation>
        <location evidence="1">Membrane</location>
        <topology evidence="1">Multi-pass membrane protein</topology>
    </subcellularLocation>
</comment>
<evidence type="ECO:0000256" key="4">
    <source>
        <dbReference type="ARBA" id="ARBA00023136"/>
    </source>
</evidence>
<feature type="transmembrane region" description="Helical" evidence="5">
    <location>
        <begin position="101"/>
        <end position="123"/>
    </location>
</feature>
<comment type="caution">
    <text evidence="7">The sequence shown here is derived from an EMBL/GenBank/DDBJ whole genome shotgun (WGS) entry which is preliminary data.</text>
</comment>
<evidence type="ECO:0000256" key="5">
    <source>
        <dbReference type="SAM" id="Phobius"/>
    </source>
</evidence>
<proteinExistence type="predicted"/>
<evidence type="ECO:0000313" key="8">
    <source>
        <dbReference type="Proteomes" id="UP001153678"/>
    </source>
</evidence>
<evidence type="ECO:0000256" key="2">
    <source>
        <dbReference type="ARBA" id="ARBA00022692"/>
    </source>
</evidence>